<evidence type="ECO:0000259" key="9">
    <source>
        <dbReference type="PROSITE" id="PS51915"/>
    </source>
</evidence>
<dbReference type="PROSITE" id="PS00028">
    <property type="entry name" value="ZINC_FINGER_C2H2_1"/>
    <property type="match status" value="5"/>
</dbReference>
<dbReference type="VEuPathDB" id="VectorBase:SCAU016224"/>
<feature type="domain" description="C2H2-type" evidence="8">
    <location>
        <begin position="404"/>
        <end position="431"/>
    </location>
</feature>
<feature type="binding site" evidence="6">
    <location>
        <position position="67"/>
    </location>
    <ligand>
        <name>Zn(2+)</name>
        <dbReference type="ChEBI" id="CHEBI:29105"/>
    </ligand>
</feature>
<dbReference type="GO" id="GO:0005634">
    <property type="term" value="C:nucleus"/>
    <property type="evidence" value="ECO:0007669"/>
    <property type="project" value="InterPro"/>
</dbReference>
<dbReference type="PANTHER" id="PTHR24379">
    <property type="entry name" value="KRAB AND ZINC FINGER DOMAIN-CONTAINING"/>
    <property type="match status" value="1"/>
</dbReference>
<reference evidence="10" key="1">
    <citation type="submission" date="2020-05" db="UniProtKB">
        <authorList>
            <consortium name="EnsemblMetazoa"/>
        </authorList>
    </citation>
    <scope>IDENTIFICATION</scope>
    <source>
        <strain evidence="10">USDA</strain>
    </source>
</reference>
<evidence type="ECO:0000256" key="7">
    <source>
        <dbReference type="SAM" id="MobiDB-lite"/>
    </source>
</evidence>
<dbReference type="InterPro" id="IPR012934">
    <property type="entry name" value="Znf_AD"/>
</dbReference>
<evidence type="ECO:0000256" key="4">
    <source>
        <dbReference type="ARBA" id="ARBA00022833"/>
    </source>
</evidence>
<dbReference type="Pfam" id="PF00096">
    <property type="entry name" value="zf-C2H2"/>
    <property type="match status" value="4"/>
</dbReference>
<organism evidence="10 11">
    <name type="scientific">Stomoxys calcitrans</name>
    <name type="common">Stable fly</name>
    <name type="synonym">Conops calcitrans</name>
    <dbReference type="NCBI Taxonomy" id="35570"/>
    <lineage>
        <taxon>Eukaryota</taxon>
        <taxon>Metazoa</taxon>
        <taxon>Ecdysozoa</taxon>
        <taxon>Arthropoda</taxon>
        <taxon>Hexapoda</taxon>
        <taxon>Insecta</taxon>
        <taxon>Pterygota</taxon>
        <taxon>Neoptera</taxon>
        <taxon>Endopterygota</taxon>
        <taxon>Diptera</taxon>
        <taxon>Brachycera</taxon>
        <taxon>Muscomorpha</taxon>
        <taxon>Muscoidea</taxon>
        <taxon>Muscidae</taxon>
        <taxon>Stomoxys</taxon>
    </lineage>
</organism>
<sequence>MEEETVMELPSDLSELCRVCLQIPHKDDNLDVTIIYDEDDNLTYAECFTICTHIDLAEGDNVPHCLCKSCGLELQVAYDFYKKVEESNRSLEQYQQQMEENEAYTSVEINAKPTDNDGINQDYDEDDNGNTNTIQEEVFSSTGETKHPSKLSKSETEIIDLLVGHKHEDDIVDDDNATNEGEVSIVLEEHFETANYNEVEIIEDAVVKTGSTPTKSSSKHKSPKDLQTDTSKEYFLEDIDRNKFARVAMETDEEEEEEEEREDEPQNIEESAESWEENVVVVANKEHLPLESSESKKARPLNSEFHYELIETDNTDMYQAELDAMNVDKIDSKEMSVHSRKRHVGSYCCDVCNKEYPNYSRMMAHRRCHEADRPKYPCKHCNRIYATKQAMECHVQTFHNKTGFTCSVCQKVFAIRRSLEVHMRFHNGDFPFACNLCDKKFAQIGHLNTHKNVKHNHVRFGCDFPNCGKFFTSSTSLRNHEFTHGIMPFECQYCQRGYPAKSKLRVHIKRKHGIDPSKEELEDMRKFHVMRSKVNLVKVVPADEEEDES</sequence>
<dbReference type="Gene3D" id="3.40.1800.20">
    <property type="match status" value="1"/>
</dbReference>
<evidence type="ECO:0000313" key="10">
    <source>
        <dbReference type="EnsemblMetazoa" id="SCAU016224-PA"/>
    </source>
</evidence>
<feature type="region of interest" description="Disordered" evidence="7">
    <location>
        <begin position="210"/>
        <end position="229"/>
    </location>
</feature>
<proteinExistence type="predicted"/>
<feature type="binding site" evidence="6">
    <location>
        <position position="20"/>
    </location>
    <ligand>
        <name>Zn(2+)</name>
        <dbReference type="ChEBI" id="CHEBI:29105"/>
    </ligand>
</feature>
<feature type="domain" description="C2H2-type" evidence="8">
    <location>
        <begin position="460"/>
        <end position="484"/>
    </location>
</feature>
<keyword evidence="2" id="KW-0677">Repeat</keyword>
<feature type="binding site" evidence="6">
    <location>
        <position position="70"/>
    </location>
    <ligand>
        <name>Zn(2+)</name>
        <dbReference type="ChEBI" id="CHEBI:29105"/>
    </ligand>
</feature>
<dbReference type="SMART" id="SM00868">
    <property type="entry name" value="zf-AD"/>
    <property type="match status" value="1"/>
</dbReference>
<dbReference type="GO" id="GO:0008270">
    <property type="term" value="F:zinc ion binding"/>
    <property type="evidence" value="ECO:0007669"/>
    <property type="project" value="UniProtKB-UniRule"/>
</dbReference>
<evidence type="ECO:0000313" key="11">
    <source>
        <dbReference type="Proteomes" id="UP000095300"/>
    </source>
</evidence>
<evidence type="ECO:0000256" key="1">
    <source>
        <dbReference type="ARBA" id="ARBA00022723"/>
    </source>
</evidence>
<feature type="domain" description="ZAD" evidence="9">
    <location>
        <begin position="15"/>
        <end position="94"/>
    </location>
</feature>
<feature type="region of interest" description="Disordered" evidence="7">
    <location>
        <begin position="249"/>
        <end position="274"/>
    </location>
</feature>
<evidence type="ECO:0008006" key="12">
    <source>
        <dbReference type="Google" id="ProtNLM"/>
    </source>
</evidence>
<dbReference type="PROSITE" id="PS51915">
    <property type="entry name" value="ZAD"/>
    <property type="match status" value="1"/>
</dbReference>
<dbReference type="SUPFAM" id="SSF57667">
    <property type="entry name" value="beta-beta-alpha zinc fingers"/>
    <property type="match status" value="4"/>
</dbReference>
<keyword evidence="1 6" id="KW-0479">Metal-binding</keyword>
<evidence type="ECO:0000256" key="2">
    <source>
        <dbReference type="ARBA" id="ARBA00022737"/>
    </source>
</evidence>
<dbReference type="SMART" id="SM00355">
    <property type="entry name" value="ZnF_C2H2"/>
    <property type="match status" value="6"/>
</dbReference>
<keyword evidence="4 6" id="KW-0862">Zinc</keyword>
<feature type="compositionally biased region" description="Acidic residues" evidence="7">
    <location>
        <begin position="250"/>
        <end position="274"/>
    </location>
</feature>
<dbReference type="Proteomes" id="UP000095300">
    <property type="component" value="Unassembled WGS sequence"/>
</dbReference>
<evidence type="ECO:0000256" key="5">
    <source>
        <dbReference type="PROSITE-ProRule" id="PRU00042"/>
    </source>
</evidence>
<keyword evidence="3 5" id="KW-0863">Zinc-finger</keyword>
<feature type="binding site" evidence="6">
    <location>
        <position position="17"/>
    </location>
    <ligand>
        <name>Zn(2+)</name>
        <dbReference type="ChEBI" id="CHEBI:29105"/>
    </ligand>
</feature>
<keyword evidence="11" id="KW-1185">Reference proteome</keyword>
<evidence type="ECO:0000256" key="6">
    <source>
        <dbReference type="PROSITE-ProRule" id="PRU01263"/>
    </source>
</evidence>
<feature type="domain" description="C2H2-type" evidence="8">
    <location>
        <begin position="347"/>
        <end position="374"/>
    </location>
</feature>
<name>A0A1I8QDY0_STOCA</name>
<dbReference type="InterPro" id="IPR013087">
    <property type="entry name" value="Znf_C2H2_type"/>
</dbReference>
<dbReference type="InterPro" id="IPR036236">
    <property type="entry name" value="Znf_C2H2_sf"/>
</dbReference>
<protein>
    <recommendedName>
        <fullName evidence="12">Protein krueppel</fullName>
    </recommendedName>
</protein>
<feature type="domain" description="C2H2-type" evidence="8">
    <location>
        <begin position="489"/>
        <end position="512"/>
    </location>
</feature>
<dbReference type="PROSITE" id="PS50157">
    <property type="entry name" value="ZINC_FINGER_C2H2_2"/>
    <property type="match status" value="5"/>
</dbReference>
<gene>
    <name evidence="10" type="primary">106081874</name>
</gene>
<dbReference type="SUPFAM" id="SSF57716">
    <property type="entry name" value="Glucocorticoid receptor-like (DNA-binding domain)"/>
    <property type="match status" value="1"/>
</dbReference>
<dbReference type="Gene3D" id="3.30.160.60">
    <property type="entry name" value="Classic Zinc Finger"/>
    <property type="match status" value="4"/>
</dbReference>
<dbReference type="STRING" id="35570.A0A1I8QDY0"/>
<dbReference type="KEGG" id="scac:106081874"/>
<feature type="domain" description="C2H2-type" evidence="8">
    <location>
        <begin position="432"/>
        <end position="460"/>
    </location>
</feature>
<accession>A0A1I8QDY0</accession>
<dbReference type="EnsemblMetazoa" id="SCAU016224-RA">
    <property type="protein sequence ID" value="SCAU016224-PA"/>
    <property type="gene ID" value="SCAU016224"/>
</dbReference>
<dbReference type="AlphaFoldDB" id="A0A1I8QDY0"/>
<evidence type="ECO:0000259" key="8">
    <source>
        <dbReference type="PROSITE" id="PS50157"/>
    </source>
</evidence>
<dbReference type="Pfam" id="PF07776">
    <property type="entry name" value="zf-AD"/>
    <property type="match status" value="1"/>
</dbReference>
<dbReference type="PANTHER" id="PTHR24379:SF121">
    <property type="entry name" value="C2H2-TYPE DOMAIN-CONTAINING PROTEIN"/>
    <property type="match status" value="1"/>
</dbReference>
<dbReference type="Pfam" id="PF13912">
    <property type="entry name" value="zf-C2H2_6"/>
    <property type="match status" value="1"/>
</dbReference>
<evidence type="ECO:0000256" key="3">
    <source>
        <dbReference type="ARBA" id="ARBA00022771"/>
    </source>
</evidence>
<dbReference type="OrthoDB" id="10039931at2759"/>